<protein>
    <submittedName>
        <fullName evidence="2">Uncharacterized protein</fullName>
    </submittedName>
</protein>
<feature type="transmembrane region" description="Helical" evidence="1">
    <location>
        <begin position="25"/>
        <end position="47"/>
    </location>
</feature>
<keyword evidence="1" id="KW-0812">Transmembrane</keyword>
<proteinExistence type="predicted"/>
<reference evidence="2 3" key="1">
    <citation type="submission" date="2020-06" db="EMBL/GenBank/DDBJ databases">
        <title>Interaction of electrochemicaly active bacteria, Geobacter bremensis R4 on different carbon anode.</title>
        <authorList>
            <person name="Meng L."/>
            <person name="Yoshida N."/>
        </authorList>
    </citation>
    <scope>NUCLEOTIDE SEQUENCE [LARGE SCALE GENOMIC DNA]</scope>
    <source>
        <strain evidence="2 3">R4</strain>
    </source>
</reference>
<keyword evidence="1" id="KW-0472">Membrane</keyword>
<sequence length="48" mass="4779">MQAAGFPPAGCVTGAREKGASMKGFMAAAVLAAAFLALSGCCGLHHIW</sequence>
<organism evidence="2 3">
    <name type="scientific">Citrifermentans bremense</name>
    <dbReference type="NCBI Taxonomy" id="60035"/>
    <lineage>
        <taxon>Bacteria</taxon>
        <taxon>Pseudomonadati</taxon>
        <taxon>Thermodesulfobacteriota</taxon>
        <taxon>Desulfuromonadia</taxon>
        <taxon>Geobacterales</taxon>
        <taxon>Geobacteraceae</taxon>
        <taxon>Citrifermentans</taxon>
    </lineage>
</organism>
<gene>
    <name evidence="2" type="ORF">GEOBRER4_n2096</name>
</gene>
<dbReference type="EMBL" id="AP023213">
    <property type="protein sequence ID" value="BCO11388.1"/>
    <property type="molecule type" value="Genomic_DNA"/>
</dbReference>
<evidence type="ECO:0000313" key="3">
    <source>
        <dbReference type="Proteomes" id="UP000515472"/>
    </source>
</evidence>
<keyword evidence="1" id="KW-1133">Transmembrane helix</keyword>
<evidence type="ECO:0000256" key="1">
    <source>
        <dbReference type="SAM" id="Phobius"/>
    </source>
</evidence>
<dbReference type="AlphaFoldDB" id="A0A7R7FS90"/>
<dbReference type="Proteomes" id="UP000515472">
    <property type="component" value="Chromosome"/>
</dbReference>
<keyword evidence="3" id="KW-1185">Reference proteome</keyword>
<accession>A0A7R7FS90</accession>
<evidence type="ECO:0000313" key="2">
    <source>
        <dbReference type="EMBL" id="BCO11388.1"/>
    </source>
</evidence>
<name>A0A7R7FS90_9BACT</name>